<reference evidence="3 4" key="1">
    <citation type="submission" date="2020-08" db="EMBL/GenBank/DDBJ databases">
        <title>The Agave Microbiome: Exploring the role of microbial communities in plant adaptations to desert environments.</title>
        <authorList>
            <person name="Partida-Martinez L.P."/>
        </authorList>
    </citation>
    <scope>NUCLEOTIDE SEQUENCE [LARGE SCALE GENOMIC DNA]</scope>
    <source>
        <strain evidence="3 4">RAS26</strain>
    </source>
</reference>
<feature type="transmembrane region" description="Helical" evidence="2">
    <location>
        <begin position="148"/>
        <end position="168"/>
    </location>
</feature>
<dbReference type="Proteomes" id="UP000518206">
    <property type="component" value="Unassembled WGS sequence"/>
</dbReference>
<feature type="transmembrane region" description="Helical" evidence="2">
    <location>
        <begin position="79"/>
        <end position="100"/>
    </location>
</feature>
<name>A0A7W4YC52_9CELL</name>
<organism evidence="3 4">
    <name type="scientific">Cellulomonas cellasea</name>
    <dbReference type="NCBI Taxonomy" id="43670"/>
    <lineage>
        <taxon>Bacteria</taxon>
        <taxon>Bacillati</taxon>
        <taxon>Actinomycetota</taxon>
        <taxon>Actinomycetes</taxon>
        <taxon>Micrococcales</taxon>
        <taxon>Cellulomonadaceae</taxon>
        <taxon>Cellulomonas</taxon>
    </lineage>
</organism>
<dbReference type="AlphaFoldDB" id="A0A7W4YC52"/>
<feature type="region of interest" description="Disordered" evidence="1">
    <location>
        <begin position="1"/>
        <end position="69"/>
    </location>
</feature>
<accession>A0A7W4YC52</accession>
<reference evidence="3 4" key="2">
    <citation type="submission" date="2020-08" db="EMBL/GenBank/DDBJ databases">
        <authorList>
            <person name="Partida-Martinez L."/>
            <person name="Huntemann M."/>
            <person name="Clum A."/>
            <person name="Wang J."/>
            <person name="Palaniappan K."/>
            <person name="Ritter S."/>
            <person name="Chen I.-M."/>
            <person name="Stamatis D."/>
            <person name="Reddy T."/>
            <person name="O'Malley R."/>
            <person name="Daum C."/>
            <person name="Shapiro N."/>
            <person name="Ivanova N."/>
            <person name="Kyrpides N."/>
            <person name="Woyke T."/>
        </authorList>
    </citation>
    <scope>NUCLEOTIDE SEQUENCE [LARGE SCALE GENOMIC DNA]</scope>
    <source>
        <strain evidence="3 4">RAS26</strain>
    </source>
</reference>
<evidence type="ECO:0000313" key="3">
    <source>
        <dbReference type="EMBL" id="MBB2924655.1"/>
    </source>
</evidence>
<evidence type="ECO:0000256" key="1">
    <source>
        <dbReference type="SAM" id="MobiDB-lite"/>
    </source>
</evidence>
<evidence type="ECO:0000313" key="4">
    <source>
        <dbReference type="Proteomes" id="UP000518206"/>
    </source>
</evidence>
<keyword evidence="2" id="KW-1133">Transmembrane helix</keyword>
<feature type="transmembrane region" description="Helical" evidence="2">
    <location>
        <begin position="183"/>
        <end position="200"/>
    </location>
</feature>
<gene>
    <name evidence="3" type="ORF">FHR80_003591</name>
</gene>
<protein>
    <submittedName>
        <fullName evidence="3">Uncharacterized protein</fullName>
    </submittedName>
</protein>
<dbReference type="RefSeq" id="WP_183297454.1">
    <property type="nucleotide sequence ID" value="NZ_JACHVX010000006.1"/>
</dbReference>
<evidence type="ECO:0000256" key="2">
    <source>
        <dbReference type="SAM" id="Phobius"/>
    </source>
</evidence>
<keyword evidence="2" id="KW-0472">Membrane</keyword>
<sequence>MAEVEEVGTVRTRDAHGVIHRGPRPAAPPGDRTSGGQGGRTAPLGASRPASADGQDEAEDDEVVEPAADETHEIDLRTIVVTMAITISVVTMAHLALLFMNVARGLQDPGEESAITAVPWQPLVAIALSVVSLTTFGGFYVAVRRARIALTASFLLTFLAMLPFALTIPELATVAETRFAADLLQQFSTVVGTVVVFYFGSEAVITGGKLFATAQKPEAAAEFRRADRDLATTTSAHV</sequence>
<comment type="caution">
    <text evidence="3">The sequence shown here is derived from an EMBL/GenBank/DDBJ whole genome shotgun (WGS) entry which is preliminary data.</text>
</comment>
<keyword evidence="2" id="KW-0812">Transmembrane</keyword>
<proteinExistence type="predicted"/>
<feature type="compositionally biased region" description="Acidic residues" evidence="1">
    <location>
        <begin position="54"/>
        <end position="68"/>
    </location>
</feature>
<feature type="transmembrane region" description="Helical" evidence="2">
    <location>
        <begin position="120"/>
        <end position="141"/>
    </location>
</feature>
<dbReference type="EMBL" id="JACHVX010000006">
    <property type="protein sequence ID" value="MBB2924655.1"/>
    <property type="molecule type" value="Genomic_DNA"/>
</dbReference>